<keyword evidence="3" id="KW-1185">Reference proteome</keyword>
<dbReference type="Proteomes" id="UP000254664">
    <property type="component" value="Unassembled WGS sequence"/>
</dbReference>
<dbReference type="InterPro" id="IPR004879">
    <property type="entry name" value="Ssp411-like_TRX"/>
</dbReference>
<dbReference type="GO" id="GO:0005975">
    <property type="term" value="P:carbohydrate metabolic process"/>
    <property type="evidence" value="ECO:0007669"/>
    <property type="project" value="InterPro"/>
</dbReference>
<feature type="domain" description="Spermatogenesis-associated protein 20-like TRX" evidence="1">
    <location>
        <begin position="10"/>
        <end position="171"/>
    </location>
</feature>
<dbReference type="PANTHER" id="PTHR42899:SF1">
    <property type="entry name" value="SPERMATOGENESIS-ASSOCIATED PROTEIN 20"/>
    <property type="match status" value="1"/>
</dbReference>
<evidence type="ECO:0000313" key="2">
    <source>
        <dbReference type="EMBL" id="SUY46212.1"/>
    </source>
</evidence>
<dbReference type="PANTHER" id="PTHR42899">
    <property type="entry name" value="SPERMATOGENESIS-ASSOCIATED PROTEIN 20"/>
    <property type="match status" value="1"/>
</dbReference>
<dbReference type="SUPFAM" id="SSF48208">
    <property type="entry name" value="Six-hairpin glycosidases"/>
    <property type="match status" value="1"/>
</dbReference>
<evidence type="ECO:0000259" key="1">
    <source>
        <dbReference type="Pfam" id="PF03190"/>
    </source>
</evidence>
<dbReference type="OrthoDB" id="9762614at2"/>
<evidence type="ECO:0000313" key="3">
    <source>
        <dbReference type="Proteomes" id="UP000254664"/>
    </source>
</evidence>
<dbReference type="Gene3D" id="1.50.10.20">
    <property type="match status" value="2"/>
</dbReference>
<organism evidence="2 3">
    <name type="scientific">Clostridium putrefaciens</name>
    <dbReference type="NCBI Taxonomy" id="99675"/>
    <lineage>
        <taxon>Bacteria</taxon>
        <taxon>Bacillati</taxon>
        <taxon>Bacillota</taxon>
        <taxon>Clostridia</taxon>
        <taxon>Eubacteriales</taxon>
        <taxon>Clostridiaceae</taxon>
        <taxon>Clostridium</taxon>
    </lineage>
</organism>
<dbReference type="InterPro" id="IPR024705">
    <property type="entry name" value="Ssp411"/>
</dbReference>
<dbReference type="CDD" id="cd02955">
    <property type="entry name" value="SSP411"/>
    <property type="match status" value="1"/>
</dbReference>
<accession>A0A381J5S5</accession>
<protein>
    <submittedName>
        <fullName evidence="2">Thioredoxin domain protein</fullName>
    </submittedName>
</protein>
<dbReference type="RefSeq" id="WP_115640446.1">
    <property type="nucleotide sequence ID" value="NZ_UFWZ01000001.1"/>
</dbReference>
<reference evidence="2 3" key="1">
    <citation type="submission" date="2018-06" db="EMBL/GenBank/DDBJ databases">
        <authorList>
            <consortium name="Pathogen Informatics"/>
            <person name="Doyle S."/>
        </authorList>
    </citation>
    <scope>NUCLEOTIDE SEQUENCE [LARGE SCALE GENOMIC DNA]</scope>
    <source>
        <strain evidence="2 3">NCTC9836</strain>
    </source>
</reference>
<dbReference type="SUPFAM" id="SSF52833">
    <property type="entry name" value="Thioredoxin-like"/>
    <property type="match status" value="1"/>
</dbReference>
<dbReference type="EMBL" id="UFWZ01000001">
    <property type="protein sequence ID" value="SUY46212.1"/>
    <property type="molecule type" value="Genomic_DNA"/>
</dbReference>
<name>A0A381J5S5_9CLOT</name>
<dbReference type="Pfam" id="PF03190">
    <property type="entry name" value="Thioredox_DsbH"/>
    <property type="match status" value="1"/>
</dbReference>
<proteinExistence type="predicted"/>
<dbReference type="PIRSF" id="PIRSF006402">
    <property type="entry name" value="UCP006402_thioredoxin"/>
    <property type="match status" value="1"/>
</dbReference>
<dbReference type="InterPro" id="IPR036249">
    <property type="entry name" value="Thioredoxin-like_sf"/>
</dbReference>
<gene>
    <name evidence="2" type="ORF">NCTC9836_00649</name>
</gene>
<dbReference type="Gene3D" id="3.40.30.10">
    <property type="entry name" value="Glutaredoxin"/>
    <property type="match status" value="1"/>
</dbReference>
<dbReference type="AlphaFoldDB" id="A0A381J5S5"/>
<sequence length="601" mass="69638">MLSDGINKKTNRLINEKSPYLLQHAYNPVEWYGWSEEAFEKARTEDKPIFLSIGYSTCHWCHVMAHESFEDEEVANILNNYFICIKVDREERPDIDSVYMSVCQAMTGGGGWPLNLFLTKDKKPFYAGTYFPKTSKYNQTGFIEILDSINNVWVSNKDHVLTTADQVVRTLNEDGYGDSSNISKDILNEGFQSFLNSFDDVFGGFSKAPKFPSPHNLSYLLSYYKATREKRALEMVEITLKSMYKGGIFDHIGFGFSRYSVDEKWLVPHFEKMLYDNALLAMAYIETYEITKDNIYKEVAEKILTYILRDMTSKEGGFYCGEDADSQGVEGKFYLWDFTELYKVLNREEADLFINYYGIQREGNFEGSNIPNLIGEELKDLDKNSLKDKLENIRRKLFDYREKRIHPHKDDKILTSWNGLMIAAFAKAGRILNEEKYKDASIKALEFVFIKLQREDGRLLARFRDGESRYLAYLDDYAFIIWALIEVYEVTKDYSYIEKSLELNKDMMQLFLDEEKGGLFLYGRDSEKLILRPKDIYDGAIPSGNGVAAMNMLRLFKITGDTKLKDEAESIFKVFGNSINKIPRAHAKTLEALLYSDFNLK</sequence>
<dbReference type="InterPro" id="IPR008928">
    <property type="entry name" value="6-hairpin_glycosidase_sf"/>
</dbReference>